<dbReference type="Proteomes" id="UP001159428">
    <property type="component" value="Unassembled WGS sequence"/>
</dbReference>
<evidence type="ECO:0000256" key="9">
    <source>
        <dbReference type="SAM" id="Phobius"/>
    </source>
</evidence>
<evidence type="ECO:0000256" key="3">
    <source>
        <dbReference type="ARBA" id="ARBA00022692"/>
    </source>
</evidence>
<feature type="non-terminal residue" evidence="11">
    <location>
        <position position="291"/>
    </location>
</feature>
<dbReference type="InterPro" id="IPR000276">
    <property type="entry name" value="GPCR_Rhodpsn"/>
</dbReference>
<feature type="transmembrane region" description="Helical" evidence="9">
    <location>
        <begin position="214"/>
        <end position="234"/>
    </location>
</feature>
<evidence type="ECO:0000256" key="5">
    <source>
        <dbReference type="ARBA" id="ARBA00023040"/>
    </source>
</evidence>
<evidence type="ECO:0000256" key="7">
    <source>
        <dbReference type="ARBA" id="ARBA00023170"/>
    </source>
</evidence>
<dbReference type="PROSITE" id="PS50262">
    <property type="entry name" value="G_PROTEIN_RECEP_F1_2"/>
    <property type="match status" value="1"/>
</dbReference>
<dbReference type="Gene3D" id="1.20.1070.10">
    <property type="entry name" value="Rhodopsin 7-helix transmembrane proteins"/>
    <property type="match status" value="1"/>
</dbReference>
<evidence type="ECO:0000313" key="11">
    <source>
        <dbReference type="EMBL" id="CAH3043364.1"/>
    </source>
</evidence>
<accession>A0AAU9W5P5</accession>
<keyword evidence="6 9" id="KW-0472">Membrane</keyword>
<feature type="transmembrane region" description="Helical" evidence="9">
    <location>
        <begin position="16"/>
        <end position="40"/>
    </location>
</feature>
<evidence type="ECO:0000256" key="2">
    <source>
        <dbReference type="ARBA" id="ARBA00022475"/>
    </source>
</evidence>
<feature type="transmembrane region" description="Helical" evidence="9">
    <location>
        <begin position="52"/>
        <end position="75"/>
    </location>
</feature>
<dbReference type="PANTHER" id="PTHR24247">
    <property type="entry name" value="5-HYDROXYTRYPTAMINE RECEPTOR"/>
    <property type="match status" value="1"/>
</dbReference>
<keyword evidence="12" id="KW-1185">Reference proteome</keyword>
<evidence type="ECO:0000256" key="4">
    <source>
        <dbReference type="ARBA" id="ARBA00022989"/>
    </source>
</evidence>
<name>A0AAU9W5P5_9CNID</name>
<sequence length="291" mass="32737">MNTTSEVPGSSRSPSYVLLVFSQALAFLIIVGNSLVITTYRRNAFLHTRTNIFIVSLVVSDLLVGAVSVPIWTYLTFVNFQNIPIHLLEIYLCFDIFSALASIFHFTAIAIERCYVISRPFTYGTLTTRVYKILISTAWLSAIIMAALSQMQRSITLKRAYTVFVFTVGFVLPTILILTMYTKIFRTASSLVRRTPSLDTAEAVACKVREERKVALTVSILTGLFLMAWTPFFVLSMLAEFCAGCLPEGDGMTALVIFVKWMHYSNSAVNPLVFIVRHSEMRKRVFKLFGI</sequence>
<keyword evidence="3 9" id="KW-0812">Transmembrane</keyword>
<dbReference type="PANTHER" id="PTHR24247:SF202">
    <property type="entry name" value="5-HYDROXYTRYPTAMINE RECEPTOR 1"/>
    <property type="match status" value="1"/>
</dbReference>
<comment type="subcellular location">
    <subcellularLocation>
        <location evidence="1">Cell membrane</location>
        <topology evidence="1">Multi-pass membrane protein</topology>
    </subcellularLocation>
</comment>
<dbReference type="GO" id="GO:0045202">
    <property type="term" value="C:synapse"/>
    <property type="evidence" value="ECO:0007669"/>
    <property type="project" value="GOC"/>
</dbReference>
<dbReference type="GO" id="GO:0007187">
    <property type="term" value="P:G protein-coupled receptor signaling pathway, coupled to cyclic nucleotide second messenger"/>
    <property type="evidence" value="ECO:0007669"/>
    <property type="project" value="TreeGrafter"/>
</dbReference>
<keyword evidence="8" id="KW-0807">Transducer</keyword>
<gene>
    <name evidence="11" type="ORF">PMEA_00031514</name>
</gene>
<dbReference type="GO" id="GO:0004993">
    <property type="term" value="F:G protein-coupled serotonin receptor activity"/>
    <property type="evidence" value="ECO:0007669"/>
    <property type="project" value="TreeGrafter"/>
</dbReference>
<dbReference type="AlphaFoldDB" id="A0AAU9W5P5"/>
<feature type="transmembrane region" description="Helical" evidence="9">
    <location>
        <begin position="160"/>
        <end position="181"/>
    </location>
</feature>
<dbReference type="GO" id="GO:0007268">
    <property type="term" value="P:chemical synaptic transmission"/>
    <property type="evidence" value="ECO:0007669"/>
    <property type="project" value="TreeGrafter"/>
</dbReference>
<feature type="domain" description="G-protein coupled receptors family 1 profile" evidence="10">
    <location>
        <begin position="32"/>
        <end position="274"/>
    </location>
</feature>
<keyword evidence="2" id="KW-1003">Cell membrane</keyword>
<dbReference type="SUPFAM" id="SSF81321">
    <property type="entry name" value="Family A G protein-coupled receptor-like"/>
    <property type="match status" value="1"/>
</dbReference>
<dbReference type="EMBL" id="CALNXJ010000007">
    <property type="protein sequence ID" value="CAH3043364.1"/>
    <property type="molecule type" value="Genomic_DNA"/>
</dbReference>
<keyword evidence="7" id="KW-0675">Receptor</keyword>
<feature type="transmembrane region" description="Helical" evidence="9">
    <location>
        <begin position="87"/>
        <end position="109"/>
    </location>
</feature>
<keyword evidence="4 9" id="KW-1133">Transmembrane helix</keyword>
<dbReference type="FunFam" id="1.20.1070.10:FF:000437">
    <property type="entry name" value="Predicted protein"/>
    <property type="match status" value="1"/>
</dbReference>
<dbReference type="InterPro" id="IPR017452">
    <property type="entry name" value="GPCR_Rhodpsn_7TM"/>
</dbReference>
<feature type="transmembrane region" description="Helical" evidence="9">
    <location>
        <begin position="130"/>
        <end position="148"/>
    </location>
</feature>
<dbReference type="GO" id="GO:0005886">
    <property type="term" value="C:plasma membrane"/>
    <property type="evidence" value="ECO:0007669"/>
    <property type="project" value="UniProtKB-SubCell"/>
</dbReference>
<dbReference type="GO" id="GO:0030425">
    <property type="term" value="C:dendrite"/>
    <property type="evidence" value="ECO:0007669"/>
    <property type="project" value="TreeGrafter"/>
</dbReference>
<proteinExistence type="predicted"/>
<protein>
    <recommendedName>
        <fullName evidence="10">G-protein coupled receptors family 1 profile domain-containing protein</fullName>
    </recommendedName>
</protein>
<evidence type="ECO:0000256" key="6">
    <source>
        <dbReference type="ARBA" id="ARBA00023136"/>
    </source>
</evidence>
<feature type="transmembrane region" description="Helical" evidence="9">
    <location>
        <begin position="254"/>
        <end position="276"/>
    </location>
</feature>
<evidence type="ECO:0000313" key="12">
    <source>
        <dbReference type="Proteomes" id="UP001159428"/>
    </source>
</evidence>
<dbReference type="PRINTS" id="PR00237">
    <property type="entry name" value="GPCRRHODOPSN"/>
</dbReference>
<reference evidence="11 12" key="1">
    <citation type="submission" date="2022-05" db="EMBL/GenBank/DDBJ databases">
        <authorList>
            <consortium name="Genoscope - CEA"/>
            <person name="William W."/>
        </authorList>
    </citation>
    <scope>NUCLEOTIDE SEQUENCE [LARGE SCALE GENOMIC DNA]</scope>
</reference>
<evidence type="ECO:0000259" key="10">
    <source>
        <dbReference type="PROSITE" id="PS50262"/>
    </source>
</evidence>
<organism evidence="11 12">
    <name type="scientific">Pocillopora meandrina</name>
    <dbReference type="NCBI Taxonomy" id="46732"/>
    <lineage>
        <taxon>Eukaryota</taxon>
        <taxon>Metazoa</taxon>
        <taxon>Cnidaria</taxon>
        <taxon>Anthozoa</taxon>
        <taxon>Hexacorallia</taxon>
        <taxon>Scleractinia</taxon>
        <taxon>Astrocoeniina</taxon>
        <taxon>Pocilloporidae</taxon>
        <taxon>Pocillopora</taxon>
    </lineage>
</organism>
<dbReference type="Pfam" id="PF00001">
    <property type="entry name" value="7tm_1"/>
    <property type="match status" value="1"/>
</dbReference>
<comment type="caution">
    <text evidence="11">The sequence shown here is derived from an EMBL/GenBank/DDBJ whole genome shotgun (WGS) entry which is preliminary data.</text>
</comment>
<dbReference type="GO" id="GO:0030594">
    <property type="term" value="F:neurotransmitter receptor activity"/>
    <property type="evidence" value="ECO:0007669"/>
    <property type="project" value="TreeGrafter"/>
</dbReference>
<evidence type="ECO:0000256" key="8">
    <source>
        <dbReference type="ARBA" id="ARBA00023224"/>
    </source>
</evidence>
<evidence type="ECO:0000256" key="1">
    <source>
        <dbReference type="ARBA" id="ARBA00004651"/>
    </source>
</evidence>
<keyword evidence="5" id="KW-0297">G-protein coupled receptor</keyword>